<evidence type="ECO:0000313" key="2">
    <source>
        <dbReference type="Proteomes" id="UP001279642"/>
    </source>
</evidence>
<accession>A0ABU5E8C2</accession>
<dbReference type="EMBL" id="JAXCLW010000001">
    <property type="protein sequence ID" value="MDY0882304.1"/>
    <property type="molecule type" value="Genomic_DNA"/>
</dbReference>
<sequence>MAFRSDLRRRTVAVLSRAALVPNGHVHNSRKLPTERAELDAISVFTLNSEQSGPNAWMSAPQFDAETELSIEVAIDDDDDEALADKIDTLCERIVEVLLTDADWVRAIQGVSSVNTAIRPDTKSDKRTAGGTITMTVTMSQIYEPVVTDDFDSTEIKTDVIDPIADPNKQYPGPDGRIEVRQVIDLPQD</sequence>
<reference evidence="1 2" key="1">
    <citation type="journal article" date="2016" name="Antonie Van Leeuwenhoek">
        <title>Dongia soli sp. nov., isolated from soil from Dokdo, Korea.</title>
        <authorList>
            <person name="Kim D.U."/>
            <person name="Lee H."/>
            <person name="Kim H."/>
            <person name="Kim S.G."/>
            <person name="Ka J.O."/>
        </authorList>
    </citation>
    <scope>NUCLEOTIDE SEQUENCE [LARGE SCALE GENOMIC DNA]</scope>
    <source>
        <strain evidence="1 2">D78</strain>
    </source>
</reference>
<protein>
    <submittedName>
        <fullName evidence="1">Uncharacterized protein</fullName>
    </submittedName>
</protein>
<dbReference type="RefSeq" id="WP_320507329.1">
    <property type="nucleotide sequence ID" value="NZ_JAXCLW010000001.1"/>
</dbReference>
<name>A0ABU5E8C2_9PROT</name>
<proteinExistence type="predicted"/>
<comment type="caution">
    <text evidence="1">The sequence shown here is derived from an EMBL/GenBank/DDBJ whole genome shotgun (WGS) entry which is preliminary data.</text>
</comment>
<dbReference type="Gene3D" id="3.30.70.1700">
    <property type="entry name" value="Phage minor tail protein U"/>
    <property type="match status" value="1"/>
</dbReference>
<dbReference type="Proteomes" id="UP001279642">
    <property type="component" value="Unassembled WGS sequence"/>
</dbReference>
<keyword evidence="2" id="KW-1185">Reference proteome</keyword>
<evidence type="ECO:0000313" key="1">
    <source>
        <dbReference type="EMBL" id="MDY0882304.1"/>
    </source>
</evidence>
<gene>
    <name evidence="1" type="ORF">SMD27_05590</name>
</gene>
<dbReference type="InterPro" id="IPR038512">
    <property type="entry name" value="GpU-like_sf"/>
</dbReference>
<organism evidence="1 2">
    <name type="scientific">Dongia soli</name>
    <dbReference type="NCBI Taxonomy" id="600628"/>
    <lineage>
        <taxon>Bacteria</taxon>
        <taxon>Pseudomonadati</taxon>
        <taxon>Pseudomonadota</taxon>
        <taxon>Alphaproteobacteria</taxon>
        <taxon>Rhodospirillales</taxon>
        <taxon>Dongiaceae</taxon>
        <taxon>Dongia</taxon>
    </lineage>
</organism>